<evidence type="ECO:0000256" key="1">
    <source>
        <dbReference type="SAM" id="MobiDB-lite"/>
    </source>
</evidence>
<organism evidence="2 3">
    <name type="scientific">Dreissena polymorpha</name>
    <name type="common">Zebra mussel</name>
    <name type="synonym">Mytilus polymorpha</name>
    <dbReference type="NCBI Taxonomy" id="45954"/>
    <lineage>
        <taxon>Eukaryota</taxon>
        <taxon>Metazoa</taxon>
        <taxon>Spiralia</taxon>
        <taxon>Lophotrochozoa</taxon>
        <taxon>Mollusca</taxon>
        <taxon>Bivalvia</taxon>
        <taxon>Autobranchia</taxon>
        <taxon>Heteroconchia</taxon>
        <taxon>Euheterodonta</taxon>
        <taxon>Imparidentia</taxon>
        <taxon>Neoheterodontei</taxon>
        <taxon>Myida</taxon>
        <taxon>Dreissenoidea</taxon>
        <taxon>Dreissenidae</taxon>
        <taxon>Dreissena</taxon>
    </lineage>
</organism>
<dbReference type="AlphaFoldDB" id="A0A9D4QZ47"/>
<feature type="region of interest" description="Disordered" evidence="1">
    <location>
        <begin position="111"/>
        <end position="166"/>
    </location>
</feature>
<sequence length="166" mass="18772">MMSLPGDVDDLMISARRLAGTKFSLFKDYPKEITDARKQLWPRFKEAMSKHGPRNIQTLFPAALRVNGRIVEDLFPEWHTILKGSRLTNVHERIHNSVASSVEIFRQSVKHTTSQPARFARNSPTSDSNKPPKQIADEFAKQEPVDLTLKQDSTAFTKSRSAPTSP</sequence>
<feature type="compositionally biased region" description="Basic and acidic residues" evidence="1">
    <location>
        <begin position="135"/>
        <end position="144"/>
    </location>
</feature>
<comment type="caution">
    <text evidence="2">The sequence shown here is derived from an EMBL/GenBank/DDBJ whole genome shotgun (WGS) entry which is preliminary data.</text>
</comment>
<dbReference type="EMBL" id="JAIWYP010000003">
    <property type="protein sequence ID" value="KAH3847365.1"/>
    <property type="molecule type" value="Genomic_DNA"/>
</dbReference>
<reference evidence="2" key="2">
    <citation type="submission" date="2020-11" db="EMBL/GenBank/DDBJ databases">
        <authorList>
            <person name="McCartney M.A."/>
            <person name="Auch B."/>
            <person name="Kono T."/>
            <person name="Mallez S."/>
            <person name="Becker A."/>
            <person name="Gohl D.M."/>
            <person name="Silverstein K.A.T."/>
            <person name="Koren S."/>
            <person name="Bechman K.B."/>
            <person name="Herman A."/>
            <person name="Abrahante J.E."/>
            <person name="Garbe J."/>
        </authorList>
    </citation>
    <scope>NUCLEOTIDE SEQUENCE</scope>
    <source>
        <strain evidence="2">Duluth1</strain>
        <tissue evidence="2">Whole animal</tissue>
    </source>
</reference>
<feature type="compositionally biased region" description="Polar residues" evidence="1">
    <location>
        <begin position="150"/>
        <end position="166"/>
    </location>
</feature>
<name>A0A9D4QZ47_DREPO</name>
<reference evidence="2" key="1">
    <citation type="journal article" date="2019" name="bioRxiv">
        <title>The Genome of the Zebra Mussel, Dreissena polymorpha: A Resource for Invasive Species Research.</title>
        <authorList>
            <person name="McCartney M.A."/>
            <person name="Auch B."/>
            <person name="Kono T."/>
            <person name="Mallez S."/>
            <person name="Zhang Y."/>
            <person name="Obille A."/>
            <person name="Becker A."/>
            <person name="Abrahante J.E."/>
            <person name="Garbe J."/>
            <person name="Badalamenti J.P."/>
            <person name="Herman A."/>
            <person name="Mangelson H."/>
            <person name="Liachko I."/>
            <person name="Sullivan S."/>
            <person name="Sone E.D."/>
            <person name="Koren S."/>
            <person name="Silverstein K.A.T."/>
            <person name="Beckman K.B."/>
            <person name="Gohl D.M."/>
        </authorList>
    </citation>
    <scope>NUCLEOTIDE SEQUENCE</scope>
    <source>
        <strain evidence="2">Duluth1</strain>
        <tissue evidence="2">Whole animal</tissue>
    </source>
</reference>
<feature type="compositionally biased region" description="Polar residues" evidence="1">
    <location>
        <begin position="111"/>
        <end position="131"/>
    </location>
</feature>
<evidence type="ECO:0000313" key="2">
    <source>
        <dbReference type="EMBL" id="KAH3847365.1"/>
    </source>
</evidence>
<dbReference type="Proteomes" id="UP000828390">
    <property type="component" value="Unassembled WGS sequence"/>
</dbReference>
<gene>
    <name evidence="2" type="ORF">DPMN_089685</name>
</gene>
<accession>A0A9D4QZ47</accession>
<keyword evidence="3" id="KW-1185">Reference proteome</keyword>
<proteinExistence type="predicted"/>
<protein>
    <submittedName>
        <fullName evidence="2">Uncharacterized protein</fullName>
    </submittedName>
</protein>
<evidence type="ECO:0000313" key="3">
    <source>
        <dbReference type="Proteomes" id="UP000828390"/>
    </source>
</evidence>